<accession>A0A972NTA4</accession>
<evidence type="ECO:0000256" key="1">
    <source>
        <dbReference type="ARBA" id="ARBA00022679"/>
    </source>
</evidence>
<keyword evidence="6" id="KW-1185">Reference proteome</keyword>
<dbReference type="Pfam" id="PF00583">
    <property type="entry name" value="Acetyltransf_1"/>
    <property type="match status" value="1"/>
</dbReference>
<dbReference type="Proteomes" id="UP000655523">
    <property type="component" value="Unassembled WGS sequence"/>
</dbReference>
<feature type="domain" description="N-acetyltransferase" evidence="4">
    <location>
        <begin position="18"/>
        <end position="177"/>
    </location>
</feature>
<keyword evidence="1" id="KW-0808">Transferase</keyword>
<comment type="caution">
    <text evidence="5">The sequence shown here is derived from an EMBL/GenBank/DDBJ whole genome shotgun (WGS) entry which is preliminary data.</text>
</comment>
<dbReference type="Gene3D" id="3.40.630.30">
    <property type="match status" value="1"/>
</dbReference>
<dbReference type="PANTHER" id="PTHR43877">
    <property type="entry name" value="AMINOALKYLPHOSPHONATE N-ACETYLTRANSFERASE-RELATED-RELATED"/>
    <property type="match status" value="1"/>
</dbReference>
<evidence type="ECO:0000313" key="6">
    <source>
        <dbReference type="Proteomes" id="UP000655523"/>
    </source>
</evidence>
<protein>
    <submittedName>
        <fullName evidence="5">GNAT family N-acetyltransferase</fullName>
    </submittedName>
</protein>
<evidence type="ECO:0000313" key="5">
    <source>
        <dbReference type="EMBL" id="NPT58567.1"/>
    </source>
</evidence>
<dbReference type="EMBL" id="WOEZ01000175">
    <property type="protein sequence ID" value="NPT58567.1"/>
    <property type="molecule type" value="Genomic_DNA"/>
</dbReference>
<dbReference type="GO" id="GO:0016747">
    <property type="term" value="F:acyltransferase activity, transferring groups other than amino-acyl groups"/>
    <property type="evidence" value="ECO:0007669"/>
    <property type="project" value="InterPro"/>
</dbReference>
<feature type="region of interest" description="Disordered" evidence="3">
    <location>
        <begin position="182"/>
        <end position="206"/>
    </location>
</feature>
<feature type="compositionally biased region" description="Polar residues" evidence="3">
    <location>
        <begin position="183"/>
        <end position="199"/>
    </location>
</feature>
<proteinExistence type="predicted"/>
<sequence>MNQDIRTNSKSESLPEGLTLRALRVADVEQFHAMQQLPVVVNGNPHVPFQTIASTREYLEKLEPPEIAIAAMVGDTLVGEAELTPFKGRRAHAASLGICVHDAWHRRGIGNALMTELLDLADNWLGLRRLELHVFADNHAALALYRKFGFEIEAHQRGAVLRRGVLIDCYFMARPREAAPWMSTPSTANIEPTSATIGQPGSGIKP</sequence>
<organism evidence="5 6">
    <name type="scientific">Paraburkholderia elongata</name>
    <dbReference type="NCBI Taxonomy" id="2675747"/>
    <lineage>
        <taxon>Bacteria</taxon>
        <taxon>Pseudomonadati</taxon>
        <taxon>Pseudomonadota</taxon>
        <taxon>Betaproteobacteria</taxon>
        <taxon>Burkholderiales</taxon>
        <taxon>Burkholderiaceae</taxon>
        <taxon>Paraburkholderia</taxon>
    </lineage>
</organism>
<dbReference type="SUPFAM" id="SSF55729">
    <property type="entry name" value="Acyl-CoA N-acyltransferases (Nat)"/>
    <property type="match status" value="1"/>
</dbReference>
<name>A0A972NTA4_9BURK</name>
<dbReference type="PROSITE" id="PS51186">
    <property type="entry name" value="GNAT"/>
    <property type="match status" value="1"/>
</dbReference>
<evidence type="ECO:0000256" key="3">
    <source>
        <dbReference type="SAM" id="MobiDB-lite"/>
    </source>
</evidence>
<dbReference type="InterPro" id="IPR016181">
    <property type="entry name" value="Acyl_CoA_acyltransferase"/>
</dbReference>
<dbReference type="InterPro" id="IPR000182">
    <property type="entry name" value="GNAT_dom"/>
</dbReference>
<evidence type="ECO:0000256" key="2">
    <source>
        <dbReference type="ARBA" id="ARBA00023315"/>
    </source>
</evidence>
<reference evidence="5 6" key="1">
    <citation type="submission" date="2019-11" db="EMBL/GenBank/DDBJ databases">
        <title>Metabolism of dissolved organic matter in forest soils.</title>
        <authorList>
            <person name="Cyle K.T."/>
            <person name="Wilhelm R.C."/>
            <person name="Martinez C.E."/>
        </authorList>
    </citation>
    <scope>NUCLEOTIDE SEQUENCE [LARGE SCALE GENOMIC DNA]</scope>
    <source>
        <strain evidence="5 6">5N</strain>
    </source>
</reference>
<gene>
    <name evidence="5" type="ORF">GNZ13_29440</name>
</gene>
<keyword evidence="2" id="KW-0012">Acyltransferase</keyword>
<dbReference type="CDD" id="cd04301">
    <property type="entry name" value="NAT_SF"/>
    <property type="match status" value="1"/>
</dbReference>
<evidence type="ECO:0000259" key="4">
    <source>
        <dbReference type="PROSITE" id="PS51186"/>
    </source>
</evidence>
<dbReference type="AlphaFoldDB" id="A0A972NTA4"/>
<dbReference type="InterPro" id="IPR050832">
    <property type="entry name" value="Bact_Acetyltransf"/>
</dbReference>